<keyword evidence="1" id="KW-0812">Transmembrane</keyword>
<name>A0ABW6IHH1_9CYAN</name>
<sequence length="334" mass="37045">MVYQPKYFKGWSQVAFPAGKQSYTVAIAWWLAQCSQLAYENKITVATELKQAGFEQIAFFDAGGTQAFLATHPGVNTGGKFAILAFRGTEQDSIDILTDINFVKRLFPNENLVEAEPQTVKATQKSPKKTASFYAHGGFLEGIYNVWGSALSQDIQSLYPEGKVEWKGTAGISEAINDLAADLPLYLTGHSLGGALATLAAYKALVYRQVTGLYTFGSPRVVQQPLAEAINADLAGRLHRVVNHNDVVPRLPPRLPPILDFHHVEQLVYFTKLRKHKHMTITNIVLSDTGVLALAFLEIILALISFKRYIPRTILNHRIAEYVKDIERELSLTA</sequence>
<protein>
    <submittedName>
        <fullName evidence="3">Lipase family protein</fullName>
        <ecNumber evidence="3">3.1.1.-</ecNumber>
    </submittedName>
</protein>
<dbReference type="InterPro" id="IPR002921">
    <property type="entry name" value="Fungal_lipase-type"/>
</dbReference>
<evidence type="ECO:0000313" key="4">
    <source>
        <dbReference type="Proteomes" id="UP001600165"/>
    </source>
</evidence>
<comment type="caution">
    <text evidence="3">The sequence shown here is derived from an EMBL/GenBank/DDBJ whole genome shotgun (WGS) entry which is preliminary data.</text>
</comment>
<dbReference type="InterPro" id="IPR051218">
    <property type="entry name" value="Sec_MonoDiacylglyc_Lipase"/>
</dbReference>
<reference evidence="3 4" key="1">
    <citation type="submission" date="2024-10" db="EMBL/GenBank/DDBJ databases">
        <authorList>
            <person name="Ratan Roy A."/>
            <person name="Morales Sandoval P.H."/>
            <person name="De Los Santos Villalobos S."/>
            <person name="Chakraborty S."/>
            <person name="Mukherjee J."/>
        </authorList>
    </citation>
    <scope>NUCLEOTIDE SEQUENCE [LARGE SCALE GENOMIC DNA]</scope>
    <source>
        <strain evidence="3 4">S1</strain>
    </source>
</reference>
<gene>
    <name evidence="3" type="ORF">ACFVKH_15315</name>
</gene>
<dbReference type="InterPro" id="IPR029058">
    <property type="entry name" value="AB_hydrolase_fold"/>
</dbReference>
<proteinExistence type="predicted"/>
<dbReference type="GO" id="GO:0016787">
    <property type="term" value="F:hydrolase activity"/>
    <property type="evidence" value="ECO:0007669"/>
    <property type="project" value="UniProtKB-KW"/>
</dbReference>
<keyword evidence="1" id="KW-0472">Membrane</keyword>
<dbReference type="Proteomes" id="UP001600165">
    <property type="component" value="Unassembled WGS sequence"/>
</dbReference>
<dbReference type="PANTHER" id="PTHR45856">
    <property type="entry name" value="ALPHA/BETA-HYDROLASES SUPERFAMILY PROTEIN"/>
    <property type="match status" value="1"/>
</dbReference>
<evidence type="ECO:0000313" key="3">
    <source>
        <dbReference type="EMBL" id="MFE4107661.1"/>
    </source>
</evidence>
<accession>A0ABW6IHH1</accession>
<dbReference type="CDD" id="cd00519">
    <property type="entry name" value="Lipase_3"/>
    <property type="match status" value="1"/>
</dbReference>
<dbReference type="Pfam" id="PF01764">
    <property type="entry name" value="Lipase_3"/>
    <property type="match status" value="1"/>
</dbReference>
<organism evidence="3 4">
    <name type="scientific">Almyronema epifaneia S1</name>
    <dbReference type="NCBI Taxonomy" id="2991925"/>
    <lineage>
        <taxon>Bacteria</taxon>
        <taxon>Bacillati</taxon>
        <taxon>Cyanobacteriota</taxon>
        <taxon>Cyanophyceae</taxon>
        <taxon>Nodosilineales</taxon>
        <taxon>Nodosilineaceae</taxon>
        <taxon>Almyronema</taxon>
        <taxon>Almyronema epifaneia</taxon>
    </lineage>
</organism>
<dbReference type="PANTHER" id="PTHR45856:SF24">
    <property type="entry name" value="FUNGAL LIPASE-LIKE DOMAIN-CONTAINING PROTEIN"/>
    <property type="match status" value="1"/>
</dbReference>
<evidence type="ECO:0000259" key="2">
    <source>
        <dbReference type="Pfam" id="PF01764"/>
    </source>
</evidence>
<dbReference type="EC" id="3.1.1.-" evidence="3"/>
<evidence type="ECO:0000256" key="1">
    <source>
        <dbReference type="SAM" id="Phobius"/>
    </source>
</evidence>
<dbReference type="EMBL" id="JBHZOL010000088">
    <property type="protein sequence ID" value="MFE4107661.1"/>
    <property type="molecule type" value="Genomic_DNA"/>
</dbReference>
<keyword evidence="1" id="KW-1133">Transmembrane helix</keyword>
<dbReference type="SUPFAM" id="SSF53474">
    <property type="entry name" value="alpha/beta-Hydrolases"/>
    <property type="match status" value="1"/>
</dbReference>
<keyword evidence="4" id="KW-1185">Reference proteome</keyword>
<feature type="transmembrane region" description="Helical" evidence="1">
    <location>
        <begin position="284"/>
        <end position="306"/>
    </location>
</feature>
<dbReference type="RefSeq" id="WP_377966588.1">
    <property type="nucleotide sequence ID" value="NZ_JBHZOL010000088.1"/>
</dbReference>
<dbReference type="Gene3D" id="3.40.50.1820">
    <property type="entry name" value="alpha/beta hydrolase"/>
    <property type="match status" value="1"/>
</dbReference>
<feature type="domain" description="Fungal lipase-type" evidence="2">
    <location>
        <begin position="84"/>
        <end position="254"/>
    </location>
</feature>
<keyword evidence="3" id="KW-0378">Hydrolase</keyword>